<dbReference type="NCBIfam" id="TIGR01965">
    <property type="entry name" value="VCBS_repeat"/>
    <property type="match status" value="1"/>
</dbReference>
<protein>
    <submittedName>
        <fullName evidence="4">Dockerin type I repeat protein</fullName>
    </submittedName>
</protein>
<dbReference type="InterPro" id="IPR036439">
    <property type="entry name" value="Dockerin_dom_sf"/>
</dbReference>
<evidence type="ECO:0000259" key="3">
    <source>
        <dbReference type="Pfam" id="PF20009"/>
    </source>
</evidence>
<dbReference type="SMART" id="SM00710">
    <property type="entry name" value="PbH1"/>
    <property type="match status" value="8"/>
</dbReference>
<dbReference type="NCBIfam" id="NF012211">
    <property type="entry name" value="tand_rpt_95"/>
    <property type="match status" value="2"/>
</dbReference>
<dbReference type="Gene3D" id="3.40.390.10">
    <property type="entry name" value="Collagenase (Catalytic Domain)"/>
    <property type="match status" value="1"/>
</dbReference>
<dbReference type="SUPFAM" id="SSF51126">
    <property type="entry name" value="Pectin lyase-like"/>
    <property type="match status" value="1"/>
</dbReference>
<dbReference type="Pfam" id="PF17963">
    <property type="entry name" value="Big_9"/>
    <property type="match status" value="4"/>
</dbReference>
<feature type="compositionally biased region" description="Basic residues" evidence="1">
    <location>
        <begin position="18"/>
        <end position="34"/>
    </location>
</feature>
<proteinExistence type="predicted"/>
<dbReference type="RefSeq" id="WP_146401357.1">
    <property type="nucleotide sequence ID" value="NZ_SJPJ01000001.1"/>
</dbReference>
<dbReference type="OrthoDB" id="247526at2"/>
<dbReference type="EMBL" id="SJPJ01000001">
    <property type="protein sequence ID" value="TWT83914.1"/>
    <property type="molecule type" value="Genomic_DNA"/>
</dbReference>
<evidence type="ECO:0000256" key="1">
    <source>
        <dbReference type="SAM" id="MobiDB-lite"/>
    </source>
</evidence>
<organism evidence="4 5">
    <name type="scientific">Novipirellula herctigrandis</name>
    <dbReference type="NCBI Taxonomy" id="2527986"/>
    <lineage>
        <taxon>Bacteria</taxon>
        <taxon>Pseudomonadati</taxon>
        <taxon>Planctomycetota</taxon>
        <taxon>Planctomycetia</taxon>
        <taxon>Pirellulales</taxon>
        <taxon>Pirellulaceae</taxon>
        <taxon>Novipirellula</taxon>
    </lineage>
</organism>
<dbReference type="GO" id="GO:0000272">
    <property type="term" value="P:polysaccharide catabolic process"/>
    <property type="evidence" value="ECO:0007669"/>
    <property type="project" value="InterPro"/>
</dbReference>
<reference evidence="4 5" key="1">
    <citation type="submission" date="2019-02" db="EMBL/GenBank/DDBJ databases">
        <title>Deep-cultivation of Planctomycetes and their phenomic and genomic characterization uncovers novel biology.</title>
        <authorList>
            <person name="Wiegand S."/>
            <person name="Jogler M."/>
            <person name="Boedeker C."/>
            <person name="Pinto D."/>
            <person name="Vollmers J."/>
            <person name="Rivas-Marin E."/>
            <person name="Kohn T."/>
            <person name="Peeters S.H."/>
            <person name="Heuer A."/>
            <person name="Rast P."/>
            <person name="Oberbeckmann S."/>
            <person name="Bunk B."/>
            <person name="Jeske O."/>
            <person name="Meyerdierks A."/>
            <person name="Storesund J.E."/>
            <person name="Kallscheuer N."/>
            <person name="Luecker S."/>
            <person name="Lage O.M."/>
            <person name="Pohl T."/>
            <person name="Merkel B.J."/>
            <person name="Hornburger P."/>
            <person name="Mueller R.-W."/>
            <person name="Bruemmer F."/>
            <person name="Labrenz M."/>
            <person name="Spormann A.M."/>
            <person name="Op Den Camp H."/>
            <person name="Overmann J."/>
            <person name="Amann R."/>
            <person name="Jetten M.S.M."/>
            <person name="Mascher T."/>
            <person name="Medema M.H."/>
            <person name="Devos D.P."/>
            <person name="Kaster A.-K."/>
            <person name="Ovreas L."/>
            <person name="Rohde M."/>
            <person name="Galperin M.Y."/>
            <person name="Jogler C."/>
        </authorList>
    </citation>
    <scope>NUCLEOTIDE SEQUENCE [LARGE SCALE GENOMIC DNA]</scope>
    <source>
        <strain evidence="4 5">CA13</strain>
    </source>
</reference>
<keyword evidence="5" id="KW-1185">Reference proteome</keyword>
<gene>
    <name evidence="4" type="ORF">CA13_53880</name>
</gene>
<dbReference type="Pfam" id="PF17803">
    <property type="entry name" value="Cadherin_4"/>
    <property type="match status" value="1"/>
</dbReference>
<dbReference type="InterPro" id="IPR002105">
    <property type="entry name" value="Dockerin_1_rpt"/>
</dbReference>
<dbReference type="InterPro" id="IPR045474">
    <property type="entry name" value="GEVED"/>
</dbReference>
<dbReference type="InterPro" id="IPR010221">
    <property type="entry name" value="VCBS_dom"/>
</dbReference>
<feature type="region of interest" description="Disordered" evidence="1">
    <location>
        <begin position="3965"/>
        <end position="3991"/>
    </location>
</feature>
<accession>A0A5C5Z9B4</accession>
<dbReference type="SUPFAM" id="SSF63446">
    <property type="entry name" value="Type I dockerin domain"/>
    <property type="match status" value="1"/>
</dbReference>
<dbReference type="SUPFAM" id="SSF55486">
    <property type="entry name" value="Metalloproteases ('zincins'), catalytic domain"/>
    <property type="match status" value="1"/>
</dbReference>
<dbReference type="InterPro" id="IPR006626">
    <property type="entry name" value="PbH1"/>
</dbReference>
<dbReference type="InterPro" id="IPR040853">
    <property type="entry name" value="RapA2_cadherin-like"/>
</dbReference>
<dbReference type="Pfam" id="PF20009">
    <property type="entry name" value="GEVED"/>
    <property type="match status" value="1"/>
</dbReference>
<dbReference type="InterPro" id="IPR024079">
    <property type="entry name" value="MetalloPept_cat_dom_sf"/>
</dbReference>
<comment type="caution">
    <text evidence="4">The sequence shown here is derived from an EMBL/GenBank/DDBJ whole genome shotgun (WGS) entry which is preliminary data.</text>
</comment>
<feature type="domain" description="RapA2 cadherin-like" evidence="2">
    <location>
        <begin position="4365"/>
        <end position="4458"/>
    </location>
</feature>
<dbReference type="Proteomes" id="UP000315010">
    <property type="component" value="Unassembled WGS sequence"/>
</dbReference>
<feature type="region of interest" description="Disordered" evidence="1">
    <location>
        <begin position="6765"/>
        <end position="6788"/>
    </location>
</feature>
<evidence type="ECO:0000313" key="4">
    <source>
        <dbReference type="EMBL" id="TWT83914.1"/>
    </source>
</evidence>
<dbReference type="Gene3D" id="1.10.1330.10">
    <property type="entry name" value="Dockerin domain"/>
    <property type="match status" value="1"/>
</dbReference>
<feature type="region of interest" description="Disordered" evidence="1">
    <location>
        <begin position="10"/>
        <end position="34"/>
    </location>
</feature>
<sequence length="6818" mass="717925">MTLRRIRSLFGSTSERRTGRKGFGRRSKAHRSKSRQMLAQALESRQLLAGPDLIAIRPDSGALLQGNDTLNIAPREFNLLFQGGANIDESTIGNSSIQLVRSGGDGAFFDPAITDPNDPRSLNNDIAVSLGYIGLGEPNSTDPDDLQRIVFRPSSSASFNATDPTSAFPDDTYQIQIVGAGGGALTNLSGEAFNDGVDFQTTFRLDRGAQVVSVVPQPVSRNTQQIMFASGVTGGSFTLSLNGETTDPLSVPTSNAAIKSALEALDGVQTGDVLVGGTREVTFQGQFAGEQVPLMVMDTSSLVGGTGNVVRSSSLSQASNQIVVYFDDQAIDGAEVVDPKYYRLINTSGTFSTNDDSTMLPESVSYDRAENSVVLTFAAAIPEGNYRLDIGDSGGDNSTLAGAVKVGRLSSDNAFSQNGFIGDVGGSSTDAADVDLYEVKIVASMATTALNVSVSPNAGLEGLVRILDAGGAELATQTAAAGVDIVVPAFAIAADGTFYIEVSSADGVSTGSYTVNASVTDSPIDNRDDNTTINDATDLGSLGAAGITIGGQISPQSIPLPPLVGSEDDLGHRQIQREAHIASTGTTPTVPSPTRVVRYYFPATLGADASGGDYTNLITATEKQIVRDIFEIYAQQSGYEFIESPGMAPGDGDLMIGKGDLRSLDPGVGPNSGVAGLGGGNLGFGAAVLNGAIYDGNNRFFGDGFTGVMFHEIGHTLGLGHAYDVPATMGGALPNNVSPGDNDIIHLQRIMPPNSTDIDMYQFTLDQPGRFTAETFAERLATPSLLNTALTLYREIAGGDIEVVSRNDQYVGADSLIDISLEPGTYFIGVSSTGNTNYDPRVKDSGFGGTTNGAYELKLAFDADRDGALRDASGTVIDGDNDGNPGGVYSFWFQSSDPSTTLYVDKIADTTANVPQGSGAINDPIDELDRALLFAGNRIVIPNDATEAILDGQSFKVDDGVNVATFTYGGAGLDHIVLDPADSVSDIATKTNAAILAAQSANRLNATVEVSVTGKVVQLGQIDNLDITESPTFLTTPNLVKVVGNGGADQNIDTLADNRPYLVGLDTGGNPLVDGGEFLVPQGVNVMIHAGALFKMRKANLDAGSSSANISRATSSMQVLGTPNNAVFLRSFHDDSVGGESDGVGPAPNSSDFGGIVLRDDSDLEENGIFLNYVNHVDIKHGGGKVFVDANESVFSPIHLVDSRPTISFNRITDSDDAAISASPDSFDDSLGRIGPTVVGNSLADNSINGLFIRVETPVGGSIDTLTVSGRFDDTDITHVLSENLIIAGASGGPTLTSTGTLVARAAGRLVVDPGIVMKMNRAVIQVQRGSGSLIAEGTVDRPIVFTSFKDDRYGGSGSFDADNTTDSPMAGDWSGLYFGQATSGSLDHAIITYAGGVSNTSGAAFNAVEVHQADFRITNSLLQDNASGAASGVRGGLGANASSVIYVRGAQPIIMNNEIVDNDGPAISINANALRYENMRDAGRSVGDVDLFSQFADNSGPLVRLNQLDNNSINGMVVRGEVLVAQSIWDDTDIVHVLQSEIIVDNLHHVGGLRLQSSNSESLVVKLSGGANVGFTATGTPVEIDDRVGGTIQVLGTVGHPVILTALADDLVGAGFTPTGEVMKNTNNSGSPSTGTPGAWRGFLFDEFSNDRNVAVVRELENAITNKLDVNANPTVSQLLGTLAKNEKSGDESSRLGFEVSGYISPNDANDVDVYSFVGTAGTEVWLDVDRTDTTLDAVIEVVNAAGTVLARSMRSGEVGAAGDLNTSTLTKNTLLGGDHYTQNFRDPGLRYTLPGTPGAKGTYFVRIRSNPASSTNKATIAGESRGNYTLQIRLNQTNEFPGSTVQYADIRFAQTGIDVQGLPAHSPLIGEGGELAGQGGSYDAAQSMINVLQSDIAALSISGELSDANDVDWYEFDVAQTGVQVIPGQNDDVGTVAVVFDLDYSDNAVRGDTTIAVYDSNQNLVYVGRESNIEDDQPSDPTDPNTAVSDLGRGSLGVKDAYIGPVHLPSGGTYYVAVMSDRQLPSAMTGSFVADLDNDANAFVRLEPVNSVTRVVEDHIGFSGYDSRGSLIAPETDQIFGIESVASLNTHIPQYRFEDVSLYLATDRATADADDRLYIVDPYNGGAYSNPVSPNSWSAGADDVQDIVVRSDGRMFGYQRVDGVADSVGRLVEIDPSDGSLTTVALDNIPGEGGVAAVGASARPNTRDIDRRLGSHLDRADQFTNSDDVDALTFERQGNLSAAPIYDVYYVVRESDDSSKLYRGNTIGDATPTPAVVGGPNATGNIEYGLMGNIQVNDNAQVDFVNGADTTGVLLTGINGTTFTVQVTRTTDPTGITAVNVAARTATINLDSDFNPSAQEFMDLINNDVDVSQFVEATLRFGDPLLQGTFGSPQPTDPATPFTDIDTYYRTITFDDGAGEISTVRVSSKLGTFTLSITRRDEADAVTAVNVANQTATVNLDGRETPTVSVLVNLINNHAEVSQFLRASVETGLGGSGSNTSPAATSITDRATSPTVRFNNGLGTTARVVLDSLDGTFTLTITRDADPAVPTGVTAFDPVLHTATINLTTDPLDQTTVGEFINLINTDPQLIPFVSARIGGGSVLSDVGTPTSPAAGDSIAIAATVYEEVDFFDGVTTSTARITSIGLDSIAPGILTDPPYQVTITRNFAPTSITTISEANREFLVNLDAGSAPSVQDFVDLINNDTIARRYMYASIAVGDDLSVGQATSPAVNTYVNQAATYANTVFSVIDDADPPNVTNIRVQSTLPTADGDFVLNITRPGNRGNAVVLGVDLANRVINLEIGAQNGGGPTAGEIIDALNQHVDARQLVTAVIVGGNATGFGDGNEGTDANVVGRQNYVAGTGERLRGRVTGISFDDPVTPSGTLYGVTAGGEFIRIEKNTGNASILFEDPAIEFAGLALGPQNVEGGLYADMFFAITSTRDLYAFDVDGNLQAIFAGGATSVSYTDPDNGGTTSDVPVGIAFSPIDVNLWHPTTRRATDAGHGINTVVDSTRAPGSANVNYVDNIGADRSFNQGQGGASFYFGLEQHIPSGSFNSNTQGYLTYEGVNAQWGFSENLQRDLTSNPNIANTYNLPGGAFGSLMSDEFSLAGSVAEDRPTLYLNYYLETENHAGETDANGQDPFRDSARVYASRDNGATWELLATNNSALSAPDPSDNPKGELPGFLSHLSDAGLNSDTPRAEGHQIVQELFDQTAGGAAPQTWRQLRVDLSTFADEANVQLRFDFATAGRVAGDPLDNSFGERASNLRSNASQNNQFEGFFIDDIIVGYAERGEMVSGTNSDTTITNLYAGGSRTQDRDPNARPDIVNGPYQIEIRRTGEYVLAASGGPQVAATFDTNDRHINSVLETGIVTLEGAPGTYPDTTPVVDTRILGVDVPAADIVEWEVSTDQPFTGDFSLKSGAVSATQQHSVYQFNRSDLVADDTAGVIEFSYSVSSAADAHGLRFLIDGVAQKLTPPDSDFPGRDTLLATGNLGYRTVQFSFSGGDHHFAWVYDFTDPAAAEGLNEAFIDDIRILQGGTGLVADRNRQRAQGVFIIDSNFISDSSVVGIHVQPGQAEAGGSVPHAGSTINFPQLNSGRLIPGVVIQNNLVAGSSGIIFAGETNPNPQRPVPYGKIINNTLVGDGQTGIGVDVVGLASPTVMNNLMTDLAVGLNGGSGSVIRSNFFQGNAANGTTGAAAILAGGSEPLFVDKANRNYYLLPGSKALDSSQDVEQDRAQFVTFKNSFDIPESPTSAPSRDVYGQLRIDSGGTGGGTGANVFIDRGAVDRSDKDQPYAVLLNPVDNDVDNEDRDPNETVVHMTNPLLENFKILLGDGRGPNSPFEGTGVNGLTVDDPNDLNISTDGVQIVHNGRLLVENTDYSLGYNPQTGVLLLTPLSTLWEPTGVYTITLDNTQIADLAGNPLRSNQTDGSTKFFILMPDVELDFGDAPSSFDTLLAENPARHTIQPGATPRLGARVDGEPDSPVPAGSDDTAQTVWASSPDGLFLIAASVDPAQNGYMIDVDPTATAVGGEELTVQIGLRSETFELVLPGFAAKRGNIAVALTASDSASDIATNLADAIREQLVAEGDASSVTIDATLPEQIAVLSFDDEDGVAVGTYRVIPDPADPAVFTDYTVFLNPGAPALTTDSADVLGFLNPLDKLGTTISVNASSAGKLDAWIDFNYNGTFDVTEQIFKNVDLVAGDNTLTIQTPIDTAAGSPWARFRISEEGNLGPDELAIGGEVEDYQFQVFRISPTIPEDDSFSVDEDVTLDTAAMDMSVPPAFTEASLFDNEVISGFLPPRFLVYDQPTKGTLTVTDDASGRFVYTPADDYYGEDTFTYWVTTQPVQGAVASPAALPDNVTLATVTITVKPVNDVPLAVAGSFVTLEDTAITIDADELLSGAVADELAQYPAATPPAVSPSGSANPWNEDNQTLTVVALTIPVLVGDTNVTTSGSYETARGTFDVTFAGGILDQLVYTPKQDLNRDNRRAVADPPIFEEFSFTIQDDGLSIDPVDSTIVTMGAIQTSTKMVSIDVKPENDDPVANDDVISENNVRWATYNAGLATPVTPAPIPTEDTDFVIPHAYLISNDFNARDTAFDELDLINDGVLTVTGVDAASALGGTVSIVGGNLVYRAPEHAYGLDTFSYTITDAGVNIDVAGVSTDAPLMHTATVTVLVKPINDKPLANDLDVTLSEAVELIDGTNDVDPNAMSEGVGFKTITAAELLRLGAVGGALETTFSTGSNDTYDEHEQDLRVVGFGLPGATTPSVDAVSLTYDVNGEATEVLQTASGQLELSFEIDATTGVGTFVSLVYTPDTDYNNRSEFPATDPFVYFVEDFGELTVYGADQVGESTTSVDHGSLRSDPATVVMTVTPVNDVPIFPEFSTVELVEDEAADFAVVVRDIYIDPLVMITPGAESTALDEIARQGVTIEIAELNVPTGMFASLPVLDESGVLTLTPNPDVYGWAVFEVTVTDDGQSYDSTTGTFVDDPLTAVRSLTVHISPVNDAPVSVDRNLEVTEAEEFAVGDGSATNLIARLPLTPADFLGGTTANSVLAEQSDFADNVLPNPALGEVEYDEDEQSLRVVQFTVTDVDGNLIVVDRDNQNGVELTLATGKITFNFDPTTGEFTDGEYYPDTDYNERPEFVPTEAFTYIVEDFGPTTIPGADVIIPAVSTSIDYTLELDSADNLNNRSEPKLMTIRTRSMNDVPEFDPITNVVKFAEDVQADNSIVYYDVYGGTVLMGYDPAAPSLAEAIFVSRDTALDERANETLTFTTTMVAPTGMFASTPTLDQYGVLALTPNPDVFGYAVLEITATDDGQSYDPASGLSADTRSITRTITVNITPVNDAPISFDRELEFTERHEPDAIVDGFGQLPITVEDLLRENTGVVSDPADANNPAKEGDFAATLESRFDEHEQQLRVVEFTVTDDTGADVIVDKDNFNGIPLKLATGTIAFNFEMASGAFTGGVFVPDVDYNRLPHFDPLLTVEQFTYIVEDFGATTIPGADQVSPVGDSPVDYTTDGGTPPVGLNHRSEPKMVTITVKEANDLPVLPSYGIVQLVEDLKDNTVDASGNAIAAGTVNPDNEMLFYDIYSDPTVMVLPGPLTAKDELALQNVVITVTPENVPLDMFATLPSGAYAELSTDGILTVQPNPDVFGVAVFKINVTDTGLDSDGNSDPQSVERLITINIAPVNDAPVAYPRALSASESVEFDEFGQPLDVPVEITFNALSLINGDASLGETPDAEGLFDGGLSSLYNEDEQELHVIEFLVLGPDSDTFEIKGSDFVGQTATQETRGGGVLEFTFDADGFFTEGVYRPATDFNREAPYLSPEFFAYTIQDDGATEIPPSGSLLDPALPVERSELSVVTIEVIAVNDSPIFVLPSTEIEVLEDNSVETITSVATGISPGGGLDEVNQELEFTLTADGFVATDFFAVVPTMNVEGDLTFQPGADVFGDFVFDVTLADNPGTTDSAVSTQKLTIHVRPQNDAPLHTRVGSSISYAPSVEDTEMVIPLVGSATETGLLDVFVVGPTNETSTLVGGGQSISMQTPLTNRTAKGGTLTPVVENGVVTGLTYLPRLDFVGIDTFVYTITDGGISIDLNTDGEEKADALTATGTVTLTVTGVNDPPQFSGAADHTSAEDQGTVTVKNWATGIRPGPIGAADEVGQAMNFIVTQDSGQTDLLVGLPEVVISGGTASLVYTAAQDQFGVAVFTAILQDDGVPVADSTPAQFTITITPVNDPPTFTAGSPVSVNEDSGEYEEVDWATMISPGPANESDQTVVFNVVTPVESQSLFAPGGLPQVSDDGTLTFEVAENASGVANVEITANDSEGFDSETVTLTISIVEQEDAVVAVDDTLDTDEDAVLELDSIDLTGNDIDPDLATNPEEVLTIVMPPSQLTSKGAVLTYDSATGRVVYNPATAEEIQAMKPSDSTVDSFTYEVRDHTGNTSTATVTLNISGLNDAPILANDGILLNESGPTVVTPLVNDIDVDGTIVPSSIIITAQPQFGALTVENDGTVIYTPNESFSRVDTFDYTVGDNLGQQSEPASVTISLSLLPNVPDFNGVVATSKDTTTLDVGAASTAIEGTLDLTSIQIVDGPSHGTATVNDDGTIGYIADAGYLGPDSFQFTIADSEGRVSDPATVNISVVEYRLQNPDPTKYNDVNANGDVTAFDALLIINRLTETPQNVASIPVTSMDQGPNYYDVNGDDTITALDALLVINQLSQQDDNSVSGEQVVTSDLITATQSASGVVDTYASAVDLQSTPENLESASPKKMSASTSPSQPLDVVDLIAESREGSQEQNDEKLEALDEAFANLL</sequence>
<dbReference type="Gene3D" id="2.60.40.3440">
    <property type="match status" value="3"/>
</dbReference>
<feature type="domain" description="GEVED" evidence="3">
    <location>
        <begin position="4177"/>
        <end position="4249"/>
    </location>
</feature>
<name>A0A5C5Z9B4_9BACT</name>
<dbReference type="InterPro" id="IPR011050">
    <property type="entry name" value="Pectin_lyase_fold/virulence"/>
</dbReference>
<dbReference type="GO" id="GO:0008237">
    <property type="term" value="F:metallopeptidase activity"/>
    <property type="evidence" value="ECO:0007669"/>
    <property type="project" value="InterPro"/>
</dbReference>
<dbReference type="Pfam" id="PF00404">
    <property type="entry name" value="Dockerin_1"/>
    <property type="match status" value="1"/>
</dbReference>
<evidence type="ECO:0000313" key="5">
    <source>
        <dbReference type="Proteomes" id="UP000315010"/>
    </source>
</evidence>
<evidence type="ECO:0000259" key="2">
    <source>
        <dbReference type="Pfam" id="PF17803"/>
    </source>
</evidence>
<dbReference type="Gene3D" id="2.60.120.380">
    <property type="match status" value="4"/>
</dbReference>
<dbReference type="GO" id="GO:0004553">
    <property type="term" value="F:hydrolase activity, hydrolyzing O-glycosyl compounds"/>
    <property type="evidence" value="ECO:0007669"/>
    <property type="project" value="InterPro"/>
</dbReference>